<organism evidence="2 3">
    <name type="scientific">Aphanomyces stellatus</name>
    <dbReference type="NCBI Taxonomy" id="120398"/>
    <lineage>
        <taxon>Eukaryota</taxon>
        <taxon>Sar</taxon>
        <taxon>Stramenopiles</taxon>
        <taxon>Oomycota</taxon>
        <taxon>Saprolegniomycetes</taxon>
        <taxon>Saprolegniales</taxon>
        <taxon>Verrucalvaceae</taxon>
        <taxon>Aphanomyces</taxon>
    </lineage>
</organism>
<keyword evidence="3" id="KW-1185">Reference proteome</keyword>
<dbReference type="InterPro" id="IPR025533">
    <property type="entry name" value="DUF4419"/>
</dbReference>
<protein>
    <submittedName>
        <fullName evidence="2">Aste57867_21183 protein</fullName>
    </submittedName>
</protein>
<evidence type="ECO:0000313" key="3">
    <source>
        <dbReference type="Proteomes" id="UP000332933"/>
    </source>
</evidence>
<evidence type="ECO:0000313" key="2">
    <source>
        <dbReference type="EMBL" id="VFT97857.1"/>
    </source>
</evidence>
<dbReference type="EMBL" id="CAADRA010006985">
    <property type="protein sequence ID" value="VFT97857.1"/>
    <property type="molecule type" value="Genomic_DNA"/>
</dbReference>
<proteinExistence type="predicted"/>
<sequence>MVTFAVSSVAPAPYNHRQRDGPAPSTAANHLSSLKEFNQEGCGEVLQASPLEYGGKNTCATSNGFVLGVVRAYNEHHHLVLRPDDVWLAIMTQFGLYANANAEMLRHSLVKHDGKKELVVTDVGSLRTVDYGRLASRFIGEMEDHLVDPTLGEWVLPGFSTTTDHDRIVGSVVMMASMKKYFDYKIRLKCGIPTVTLLGTVEDWMAIRTRVDALLQYGPQMTDWVELLSPVLDQFVNAAKANVEKSFWQRICNYIAGGSGPSYLSGWITVFSVFNTDGQWQGSERTIRKSKKNAFRIDEKTGEYIKLDAEMSEFPVLEIGAVSPGYLTVDVTIDDNGVEYKSLMFAGHMSYAVQRGDTIVPQLMWAIALKPGRSPKCEVGELIQW</sequence>
<accession>A0A485LGV3</accession>
<name>A0A485LGV3_9STRA</name>
<dbReference type="OrthoDB" id="9978173at2759"/>
<evidence type="ECO:0000313" key="1">
    <source>
        <dbReference type="EMBL" id="KAF0687044.1"/>
    </source>
</evidence>
<dbReference type="Proteomes" id="UP000332933">
    <property type="component" value="Unassembled WGS sequence"/>
</dbReference>
<dbReference type="PANTHER" id="PTHR31252">
    <property type="entry name" value="DUF4419 DOMAIN-CONTAINING PROTEIN"/>
    <property type="match status" value="1"/>
</dbReference>
<dbReference type="PANTHER" id="PTHR31252:SF11">
    <property type="entry name" value="DUF4419 DOMAIN-CONTAINING PROTEIN"/>
    <property type="match status" value="1"/>
</dbReference>
<reference evidence="2 3" key="1">
    <citation type="submission" date="2019-03" db="EMBL/GenBank/DDBJ databases">
        <authorList>
            <person name="Gaulin E."/>
            <person name="Dumas B."/>
        </authorList>
    </citation>
    <scope>NUCLEOTIDE SEQUENCE [LARGE SCALE GENOMIC DNA]</scope>
    <source>
        <strain evidence="2">CBS 568.67</strain>
    </source>
</reference>
<gene>
    <name evidence="2" type="primary">Aste57867_21183</name>
    <name evidence="1" type="ORF">As57867_021115</name>
    <name evidence="2" type="ORF">ASTE57867_21183</name>
</gene>
<reference evidence="1" key="2">
    <citation type="submission" date="2019-06" db="EMBL/GenBank/DDBJ databases">
        <title>Genomics analysis of Aphanomyces spp. identifies a new class of oomycete effector associated with host adaptation.</title>
        <authorList>
            <person name="Gaulin E."/>
        </authorList>
    </citation>
    <scope>NUCLEOTIDE SEQUENCE</scope>
    <source>
        <strain evidence="1">CBS 578.67</strain>
    </source>
</reference>
<dbReference type="Pfam" id="PF14388">
    <property type="entry name" value="DUF4419"/>
    <property type="match status" value="1"/>
</dbReference>
<dbReference type="AlphaFoldDB" id="A0A485LGV3"/>
<dbReference type="EMBL" id="VJMH01006959">
    <property type="protein sequence ID" value="KAF0687044.1"/>
    <property type="molecule type" value="Genomic_DNA"/>
</dbReference>